<dbReference type="RefSeq" id="WP_345715427.1">
    <property type="nucleotide sequence ID" value="NZ_BAABFP010000002.1"/>
</dbReference>
<evidence type="ECO:0000256" key="1">
    <source>
        <dbReference type="ARBA" id="ARBA00004370"/>
    </source>
</evidence>
<protein>
    <recommendedName>
        <fullName evidence="5">Mce-associated membrane protein</fullName>
    </recommendedName>
</protein>
<evidence type="ECO:0000313" key="3">
    <source>
        <dbReference type="EMBL" id="MFC6007891.1"/>
    </source>
</evidence>
<proteinExistence type="predicted"/>
<evidence type="ECO:0000256" key="2">
    <source>
        <dbReference type="ARBA" id="ARBA00023136"/>
    </source>
</evidence>
<comment type="caution">
    <text evidence="3">The sequence shown here is derived from an EMBL/GenBank/DDBJ whole genome shotgun (WGS) entry which is preliminary data.</text>
</comment>
<reference evidence="4" key="1">
    <citation type="journal article" date="2019" name="Int. J. Syst. Evol. Microbiol.">
        <title>The Global Catalogue of Microorganisms (GCM) 10K type strain sequencing project: providing services to taxonomists for standard genome sequencing and annotation.</title>
        <authorList>
            <consortium name="The Broad Institute Genomics Platform"/>
            <consortium name="The Broad Institute Genome Sequencing Center for Infectious Disease"/>
            <person name="Wu L."/>
            <person name="Ma J."/>
        </authorList>
    </citation>
    <scope>NUCLEOTIDE SEQUENCE [LARGE SCALE GENOMIC DNA]</scope>
    <source>
        <strain evidence="4">KACC 14249</strain>
    </source>
</reference>
<evidence type="ECO:0008006" key="5">
    <source>
        <dbReference type="Google" id="ProtNLM"/>
    </source>
</evidence>
<dbReference type="PANTHER" id="PTHR37042:SF4">
    <property type="entry name" value="OUTER MEMBRANE PROTEIN RV1973"/>
    <property type="match status" value="1"/>
</dbReference>
<dbReference type="PANTHER" id="PTHR37042">
    <property type="entry name" value="OUTER MEMBRANE PROTEIN RV1973"/>
    <property type="match status" value="1"/>
</dbReference>
<name>A0ABW1JGB4_9ACTN</name>
<keyword evidence="4" id="KW-1185">Reference proteome</keyword>
<dbReference type="Proteomes" id="UP001596189">
    <property type="component" value="Unassembled WGS sequence"/>
</dbReference>
<organism evidence="3 4">
    <name type="scientific">Angustibacter luteus</name>
    <dbReference type="NCBI Taxonomy" id="658456"/>
    <lineage>
        <taxon>Bacteria</taxon>
        <taxon>Bacillati</taxon>
        <taxon>Actinomycetota</taxon>
        <taxon>Actinomycetes</taxon>
        <taxon>Kineosporiales</taxon>
        <taxon>Kineosporiaceae</taxon>
    </lineage>
</organism>
<evidence type="ECO:0000313" key="4">
    <source>
        <dbReference type="Proteomes" id="UP001596189"/>
    </source>
</evidence>
<accession>A0ABW1JGB4</accession>
<comment type="subcellular location">
    <subcellularLocation>
        <location evidence="1">Membrane</location>
    </subcellularLocation>
</comment>
<sequence length="167" mass="17784">MTLVPLTPRLRRGLALGLAALLLVTVAAGAFVGRRVLDDRRTDARGADAVAAAGQLGVNFTTLDYRTFDRDSNRVLADATGTFKKEFAAQSAQLKKLVTSNKAVSKGKVLSAGLVSSDADSARVLLVVDADVTNTSATTAVPRHYRIQVDLSRSGDRWLANQLQFVA</sequence>
<dbReference type="EMBL" id="JBHSRD010000004">
    <property type="protein sequence ID" value="MFC6007891.1"/>
    <property type="molecule type" value="Genomic_DNA"/>
</dbReference>
<keyword evidence="2" id="KW-0472">Membrane</keyword>
<gene>
    <name evidence="3" type="ORF">ACFQDO_12215</name>
</gene>